<evidence type="ECO:0000256" key="2">
    <source>
        <dbReference type="ARBA" id="ARBA00009700"/>
    </source>
</evidence>
<dbReference type="Proteomes" id="UP000001307">
    <property type="component" value="Unassembled WGS sequence"/>
</dbReference>
<dbReference type="InterPro" id="IPR012926">
    <property type="entry name" value="TMEM120A/B"/>
</dbReference>
<reference evidence="7" key="1">
    <citation type="journal article" date="2010" name="Science">
        <title>Plasticity of animal genome architecture unmasked by rapid evolution of a pelagic tunicate.</title>
        <authorList>
            <person name="Denoeud F."/>
            <person name="Henriet S."/>
            <person name="Mungpakdee S."/>
            <person name="Aury J.M."/>
            <person name="Da Silva C."/>
            <person name="Brinkmann H."/>
            <person name="Mikhaleva J."/>
            <person name="Olsen L.C."/>
            <person name="Jubin C."/>
            <person name="Canestro C."/>
            <person name="Bouquet J.M."/>
            <person name="Danks G."/>
            <person name="Poulain J."/>
            <person name="Campsteijn C."/>
            <person name="Adamski M."/>
            <person name="Cross I."/>
            <person name="Yadetie F."/>
            <person name="Muffato M."/>
            <person name="Louis A."/>
            <person name="Butcher S."/>
            <person name="Tsagkogeorga G."/>
            <person name="Konrad A."/>
            <person name="Singh S."/>
            <person name="Jensen M.F."/>
            <person name="Cong E.H."/>
            <person name="Eikeseth-Otteraa H."/>
            <person name="Noel B."/>
            <person name="Anthouard V."/>
            <person name="Porcel B.M."/>
            <person name="Kachouri-Lafond R."/>
            <person name="Nishino A."/>
            <person name="Ugolini M."/>
            <person name="Chourrout P."/>
            <person name="Nishida H."/>
            <person name="Aasland R."/>
            <person name="Huzurbazar S."/>
            <person name="Westhof E."/>
            <person name="Delsuc F."/>
            <person name="Lehrach H."/>
            <person name="Reinhardt R."/>
            <person name="Weissenbach J."/>
            <person name="Roy S.W."/>
            <person name="Artiguenave F."/>
            <person name="Postlethwait J.H."/>
            <person name="Manak J.R."/>
            <person name="Thompson E.M."/>
            <person name="Jaillon O."/>
            <person name="Du Pasquier L."/>
            <person name="Boudinot P."/>
            <person name="Liberles D.A."/>
            <person name="Volff J.N."/>
            <person name="Philippe H."/>
            <person name="Lenhard B."/>
            <person name="Roest Crollius H."/>
            <person name="Wincker P."/>
            <person name="Chourrout D."/>
        </authorList>
    </citation>
    <scope>NUCLEOTIDE SEQUENCE [LARGE SCALE GENOMIC DNA]</scope>
</reference>
<feature type="transmembrane region" description="Helical" evidence="6">
    <location>
        <begin position="268"/>
        <end position="286"/>
    </location>
</feature>
<evidence type="ECO:0000256" key="5">
    <source>
        <dbReference type="ARBA" id="ARBA00023136"/>
    </source>
</evidence>
<comment type="subcellular location">
    <subcellularLocation>
        <location evidence="1">Nucleus inner membrane</location>
        <topology evidence="1">Multi-pass membrane protein</topology>
    </subcellularLocation>
</comment>
<feature type="transmembrane region" description="Helical" evidence="6">
    <location>
        <begin position="154"/>
        <end position="173"/>
    </location>
</feature>
<comment type="similarity">
    <text evidence="2">Belongs to the TMEM120 family.</text>
</comment>
<dbReference type="AlphaFoldDB" id="E4WRE0"/>
<evidence type="ECO:0008006" key="9">
    <source>
        <dbReference type="Google" id="ProtNLM"/>
    </source>
</evidence>
<dbReference type="GO" id="GO:0005637">
    <property type="term" value="C:nuclear inner membrane"/>
    <property type="evidence" value="ECO:0007669"/>
    <property type="project" value="UniProtKB-SubCell"/>
</dbReference>
<keyword evidence="3 6" id="KW-0812">Transmembrane</keyword>
<keyword evidence="8" id="KW-1185">Reference proteome</keyword>
<dbReference type="FunCoup" id="E4WRE0">
    <property type="interactions" value="7"/>
</dbReference>
<evidence type="ECO:0000256" key="4">
    <source>
        <dbReference type="ARBA" id="ARBA00022989"/>
    </source>
</evidence>
<dbReference type="EMBL" id="FN653015">
    <property type="protein sequence ID" value="CBY20321.1"/>
    <property type="molecule type" value="Genomic_DNA"/>
</dbReference>
<evidence type="ECO:0000256" key="3">
    <source>
        <dbReference type="ARBA" id="ARBA00022692"/>
    </source>
</evidence>
<name>E4WRE0_OIKDI</name>
<dbReference type="OrthoDB" id="2015098at2759"/>
<proteinExistence type="inferred from homology"/>
<accession>E4WRE0</accession>
<sequence length="301" mass="35467">MEDPVKPIEEELVYLRDEFAATKEVREEHAKMSQLYHQLQSKCKAEMTRHKRKFRGLKKDIQNIPKSQHDDQIRGLDREIKDYLSRIHDVESRLPGNNGLYLRLIVGDLNVTLPTSELKRKYKESYEEWKLGISIAIAIFSVFNLIFSHRLTDALHYFLILWFYCTLTIRESILVANGSRIRGWWVSHHYISAFLTGIHILWPADAHEYMRFRTKFVVLSLMISIVQIIQFTYQSGLLYRLRSLRKVDFLHITVDGIPSWAVSSKDALALYVVTPFLMIIYAYQFYPLHRSSHALDVNRAY</sequence>
<evidence type="ECO:0000313" key="8">
    <source>
        <dbReference type="Proteomes" id="UP000001307"/>
    </source>
</evidence>
<evidence type="ECO:0000313" key="7">
    <source>
        <dbReference type="EMBL" id="CBY20321.1"/>
    </source>
</evidence>
<dbReference type="Pfam" id="PF07851">
    <property type="entry name" value="TMEM120A-B"/>
    <property type="match status" value="1"/>
</dbReference>
<gene>
    <name evidence="7" type="ORF">GSOID_T00000312001</name>
</gene>
<feature type="transmembrane region" description="Helical" evidence="6">
    <location>
        <begin position="129"/>
        <end position="148"/>
    </location>
</feature>
<dbReference type="PANTHER" id="PTHR21433:SF0">
    <property type="entry name" value="TRANSMEMBRANE PROTEIN 120 HOMOLOG"/>
    <property type="match status" value="1"/>
</dbReference>
<evidence type="ECO:0000256" key="6">
    <source>
        <dbReference type="SAM" id="Phobius"/>
    </source>
</evidence>
<feature type="transmembrane region" description="Helical" evidence="6">
    <location>
        <begin position="185"/>
        <end position="204"/>
    </location>
</feature>
<dbReference type="PANTHER" id="PTHR21433">
    <property type="entry name" value="TRANSMEMBRANE PROTEIN INDUCED BY TUMOR NECROSIS FACTOR ALPHA"/>
    <property type="match status" value="1"/>
</dbReference>
<protein>
    <recommendedName>
        <fullName evidence="9">Transmembrane protein 120A</fullName>
    </recommendedName>
</protein>
<evidence type="ECO:0000256" key="1">
    <source>
        <dbReference type="ARBA" id="ARBA00004473"/>
    </source>
</evidence>
<dbReference type="InParanoid" id="E4WRE0"/>
<feature type="transmembrane region" description="Helical" evidence="6">
    <location>
        <begin position="216"/>
        <end position="239"/>
    </location>
</feature>
<organism evidence="7">
    <name type="scientific">Oikopleura dioica</name>
    <name type="common">Tunicate</name>
    <dbReference type="NCBI Taxonomy" id="34765"/>
    <lineage>
        <taxon>Eukaryota</taxon>
        <taxon>Metazoa</taxon>
        <taxon>Chordata</taxon>
        <taxon>Tunicata</taxon>
        <taxon>Appendicularia</taxon>
        <taxon>Copelata</taxon>
        <taxon>Oikopleuridae</taxon>
        <taxon>Oikopleura</taxon>
    </lineage>
</organism>
<keyword evidence="4 6" id="KW-1133">Transmembrane helix</keyword>
<keyword evidence="5 6" id="KW-0472">Membrane</keyword>